<dbReference type="InterPro" id="IPR014048">
    <property type="entry name" value="MethylDNA_cys_MeTrfase_DNA-bd"/>
</dbReference>
<organism evidence="4 5">
    <name type="scientific">Parafrankia colletiae</name>
    <dbReference type="NCBI Taxonomy" id="573497"/>
    <lineage>
        <taxon>Bacteria</taxon>
        <taxon>Bacillati</taxon>
        <taxon>Actinomycetota</taxon>
        <taxon>Actinomycetes</taxon>
        <taxon>Frankiales</taxon>
        <taxon>Frankiaceae</taxon>
        <taxon>Parafrankia</taxon>
    </lineage>
</organism>
<dbReference type="CDD" id="cd06445">
    <property type="entry name" value="ATase"/>
    <property type="match status" value="1"/>
</dbReference>
<feature type="compositionally biased region" description="Low complexity" evidence="2">
    <location>
        <begin position="95"/>
        <end position="107"/>
    </location>
</feature>
<keyword evidence="1" id="KW-0227">DNA damage</keyword>
<comment type="caution">
    <text evidence="4">The sequence shown here is derived from an EMBL/GenBank/DDBJ whole genome shotgun (WGS) entry which is preliminary data.</text>
</comment>
<dbReference type="GO" id="GO:0006281">
    <property type="term" value="P:DNA repair"/>
    <property type="evidence" value="ECO:0007669"/>
    <property type="project" value="InterPro"/>
</dbReference>
<evidence type="ECO:0000313" key="4">
    <source>
        <dbReference type="EMBL" id="OHV30606.1"/>
    </source>
</evidence>
<sequence>MLDTVARIPAGRVMTYGDVAEYVGAGTARTVGTVLARFGDEDDVPWHRVIRASGEPNPSAPAEALRRLQADGTPLGRSGDRVDLARARWDGEAGEAGAMASASGESAVGRVDAAGDQ</sequence>
<accession>A0A1S1QAJ5</accession>
<gene>
    <name evidence="4" type="ORF">CC117_06660</name>
</gene>
<feature type="region of interest" description="Disordered" evidence="2">
    <location>
        <begin position="93"/>
        <end position="117"/>
    </location>
</feature>
<dbReference type="Pfam" id="PF01035">
    <property type="entry name" value="DNA_binding_1"/>
    <property type="match status" value="1"/>
</dbReference>
<evidence type="ECO:0000259" key="3">
    <source>
        <dbReference type="Pfam" id="PF01035"/>
    </source>
</evidence>
<dbReference type="GO" id="GO:0008168">
    <property type="term" value="F:methyltransferase activity"/>
    <property type="evidence" value="ECO:0007669"/>
    <property type="project" value="UniProtKB-KW"/>
</dbReference>
<dbReference type="InterPro" id="IPR036217">
    <property type="entry name" value="MethylDNA_cys_MeTrfase_DNAb"/>
</dbReference>
<protein>
    <submittedName>
        <fullName evidence="4">Cysteine methyltransferase</fullName>
    </submittedName>
</protein>
<name>A0A1S1QAJ5_9ACTN</name>
<dbReference type="SUPFAM" id="SSF46767">
    <property type="entry name" value="Methylated DNA-protein cysteine methyltransferase, C-terminal domain"/>
    <property type="match status" value="1"/>
</dbReference>
<dbReference type="Proteomes" id="UP000179627">
    <property type="component" value="Unassembled WGS sequence"/>
</dbReference>
<dbReference type="PANTHER" id="PTHR42942">
    <property type="entry name" value="6-O-METHYLGUANINE DNA METHYLTRANSFERASE"/>
    <property type="match status" value="1"/>
</dbReference>
<reference evidence="5" key="1">
    <citation type="submission" date="2016-07" db="EMBL/GenBank/DDBJ databases">
        <title>Sequence Frankia sp. strain CcI1.17.</title>
        <authorList>
            <person name="Ghodhbane-Gtari F."/>
            <person name="Swanson E."/>
            <person name="Gueddou A."/>
            <person name="Morris K."/>
            <person name="Hezbri K."/>
            <person name="Ktari A."/>
            <person name="Nouioui I."/>
            <person name="Abebe-Akele F."/>
            <person name="Simpson S."/>
            <person name="Thomas K."/>
            <person name="Gtari M."/>
            <person name="Tisa L.S."/>
            <person name="Hurst S."/>
        </authorList>
    </citation>
    <scope>NUCLEOTIDE SEQUENCE [LARGE SCALE GENOMIC DNA]</scope>
    <source>
        <strain evidence="5">Cc1.17</strain>
    </source>
</reference>
<proteinExistence type="predicted"/>
<dbReference type="GO" id="GO:0032259">
    <property type="term" value="P:methylation"/>
    <property type="evidence" value="ECO:0007669"/>
    <property type="project" value="UniProtKB-KW"/>
</dbReference>
<dbReference type="OrthoDB" id="9132167at2"/>
<dbReference type="EMBL" id="MBLM01000152">
    <property type="protein sequence ID" value="OHV30606.1"/>
    <property type="molecule type" value="Genomic_DNA"/>
</dbReference>
<feature type="domain" description="Methylated-DNA-[protein]-cysteine S-methyltransferase DNA binding" evidence="3">
    <location>
        <begin position="2"/>
        <end position="59"/>
    </location>
</feature>
<dbReference type="Gene3D" id="1.10.10.10">
    <property type="entry name" value="Winged helix-like DNA-binding domain superfamily/Winged helix DNA-binding domain"/>
    <property type="match status" value="1"/>
</dbReference>
<dbReference type="AlphaFoldDB" id="A0A1S1QAJ5"/>
<evidence type="ECO:0000313" key="5">
    <source>
        <dbReference type="Proteomes" id="UP000179627"/>
    </source>
</evidence>
<dbReference type="RefSeq" id="WP_071089250.1">
    <property type="nucleotide sequence ID" value="NZ_MBLM01000152.1"/>
</dbReference>
<keyword evidence="5" id="KW-1185">Reference proteome</keyword>
<dbReference type="PANTHER" id="PTHR42942:SF1">
    <property type="entry name" value="ALKYLTRANSFERASE-LIKE PROTEIN 1"/>
    <property type="match status" value="1"/>
</dbReference>
<evidence type="ECO:0000256" key="1">
    <source>
        <dbReference type="ARBA" id="ARBA00022763"/>
    </source>
</evidence>
<keyword evidence="4" id="KW-0489">Methyltransferase</keyword>
<dbReference type="InterPro" id="IPR036388">
    <property type="entry name" value="WH-like_DNA-bd_sf"/>
</dbReference>
<dbReference type="InterPro" id="IPR052520">
    <property type="entry name" value="ATL_DNA_repair"/>
</dbReference>
<keyword evidence="4" id="KW-0808">Transferase</keyword>
<evidence type="ECO:0000256" key="2">
    <source>
        <dbReference type="SAM" id="MobiDB-lite"/>
    </source>
</evidence>